<evidence type="ECO:0000313" key="5">
    <source>
        <dbReference type="EMBL" id="PCC41476.1"/>
    </source>
</evidence>
<dbReference type="EMBL" id="FXZG01000018">
    <property type="protein sequence ID" value="SMX94855.1"/>
    <property type="molecule type" value="Genomic_DNA"/>
</dbReference>
<evidence type="ECO:0000256" key="2">
    <source>
        <dbReference type="ARBA" id="ARBA00023326"/>
    </source>
</evidence>
<reference evidence="6" key="2">
    <citation type="submission" date="2017-03" db="EMBL/GenBank/DDBJ databases">
        <authorList>
            <person name="Afonso C.L."/>
            <person name="Miller P.J."/>
            <person name="Scott M.A."/>
            <person name="Spackman E."/>
            <person name="Goraichik I."/>
            <person name="Dimitrov K.M."/>
            <person name="Suarez D.L."/>
            <person name="Swayne D.E."/>
        </authorList>
    </citation>
    <scope>NUCLEOTIDE SEQUENCE [LARGE SCALE GENOMIC DNA]</scope>
    <source>
        <strain evidence="6">CNRZ 920</strain>
    </source>
</reference>
<accession>A0A2A3YQ42</accession>
<feature type="region of interest" description="Disordered" evidence="3">
    <location>
        <begin position="455"/>
        <end position="481"/>
    </location>
</feature>
<feature type="domain" description="Fibronectin type-III" evidence="4">
    <location>
        <begin position="512"/>
        <end position="588"/>
    </location>
</feature>
<proteinExistence type="predicted"/>
<name>A0A2A3YQ42_BREAU</name>
<keyword evidence="2" id="KW-0119">Carbohydrate metabolism</keyword>
<evidence type="ECO:0000256" key="1">
    <source>
        <dbReference type="ARBA" id="ARBA00023295"/>
    </source>
</evidence>
<evidence type="ECO:0000259" key="4">
    <source>
        <dbReference type="SMART" id="SM00060"/>
    </source>
</evidence>
<dbReference type="Proteomes" id="UP000234289">
    <property type="component" value="Unassembled WGS sequence"/>
</dbReference>
<dbReference type="EMBL" id="NRGQ01000031">
    <property type="protein sequence ID" value="PCC41476.1"/>
    <property type="molecule type" value="Genomic_DNA"/>
</dbReference>
<dbReference type="SUPFAM" id="SSF49265">
    <property type="entry name" value="Fibronectin type III"/>
    <property type="match status" value="1"/>
</dbReference>
<reference evidence="8" key="3">
    <citation type="submission" date="2017-03" db="EMBL/GenBank/DDBJ databases">
        <authorList>
            <person name="Monnet C."/>
        </authorList>
    </citation>
    <scope>NUCLEOTIDE SEQUENCE [LARGE SCALE GENOMIC DNA]</scope>
    <source>
        <strain evidence="8">CNRZ 920</strain>
    </source>
</reference>
<evidence type="ECO:0000313" key="8">
    <source>
        <dbReference type="Proteomes" id="UP000234289"/>
    </source>
</evidence>
<sequence length="899" mass="97049">MATFDAKAYKTNVLRPFSKGEGAEQLREVLAEMTRDPQSEAYARLDLNALFAVPTPVEASELKSWRTSIVPTLNKAKGLPAAQRIKQLLESIEKQGVELNDPSFWGGMQARRQTYIHATLSEKIGQLRVEYPLGIITIEELVSRLETVGITGVTEGSVRKVASDNDLQIVDELTLPIDGVPKSIRTVWQRVMQHAEYRSILDVLLIHRSDDAHDVSFIDALKTPNGPIGIADVERALRKSEQGKDTNALQSAQKLLVAIKNSCHDDAEIAQVVLTTVVDAAEGQLRRGKPKIAVRDQLAASGFIRSDVARIVAAVGAQSSTGSEASMSLAQVRQFLSEGELAQAERTLTAISSDDDEQADRTELHTEINRLKALKKTALDSHHSAVAKKDYATALTAINEAINIDQGDETLVTRRDALPPSAPRSFASHVTEADVTLSWAQEADTTITYTVVRGRGHAPTSPTDGDVVSSQIAGSSSTDDSAPIASQVTYAIFATRDGSMFSDVVHTTILVLPAPTSLRSTADLTNVQISWECPSAAAGVVVTQQEPDGTTSDHEISHGSTLRVSSLTTGAKYRFLVRAVYLLDGGRQLSEPASTTVIPRGQAQGVRDLEVVAADAGLQASWTEIDGYNLELWSFAPRTVLPEGEHVNLTTLVQLGGARTALLPGATSSEARLAPFDGFARIVPLTIADEGCFVGYSVIAGTAQPATQIVTEAFGEDLRISWKWPADDCIMELSWHVDGTRRTRRVTPARYRKDGGVTIVGGVTAAADLSIGTVVRFDDDESVLARTPIPWVPDAVARSASYDLKIQKSLMGKVSCDITARSDATGYSIPARVVLKRGSVMPWDADDGRVVDSIELDFTADTTSRHEIEIGKEKPPFWVCVFTLDDSKLTPPATRAMKG</sequence>
<dbReference type="AlphaFoldDB" id="A0A2A3YQ42"/>
<protein>
    <recommendedName>
        <fullName evidence="4">Fibronectin type-III domain-containing protein</fullName>
    </recommendedName>
</protein>
<keyword evidence="2" id="KW-0624">Polysaccharide degradation</keyword>
<dbReference type="Gene3D" id="2.60.40.10">
    <property type="entry name" value="Immunoglobulins"/>
    <property type="match status" value="1"/>
</dbReference>
<dbReference type="SMART" id="SM00060">
    <property type="entry name" value="FN3"/>
    <property type="match status" value="1"/>
</dbReference>
<dbReference type="InterPro" id="IPR013783">
    <property type="entry name" value="Ig-like_fold"/>
</dbReference>
<keyword evidence="1" id="KW-0326">Glycosidase</keyword>
<dbReference type="CDD" id="cd00063">
    <property type="entry name" value="FN3"/>
    <property type="match status" value="1"/>
</dbReference>
<evidence type="ECO:0000313" key="7">
    <source>
        <dbReference type="Proteomes" id="UP000218620"/>
    </source>
</evidence>
<evidence type="ECO:0000313" key="6">
    <source>
        <dbReference type="EMBL" id="SMX94855.1"/>
    </source>
</evidence>
<feature type="compositionally biased region" description="Polar residues" evidence="3">
    <location>
        <begin position="460"/>
        <end position="481"/>
    </location>
</feature>
<dbReference type="InterPro" id="IPR036116">
    <property type="entry name" value="FN3_sf"/>
</dbReference>
<dbReference type="Proteomes" id="UP000218620">
    <property type="component" value="Unassembled WGS sequence"/>
</dbReference>
<evidence type="ECO:0000256" key="3">
    <source>
        <dbReference type="SAM" id="MobiDB-lite"/>
    </source>
</evidence>
<keyword evidence="1" id="KW-0378">Hydrolase</keyword>
<reference evidence="5 7" key="1">
    <citation type="journal article" date="2017" name="Elife">
        <title>Extensive horizontal gene transfer in cheese-associated bacteria.</title>
        <authorList>
            <person name="Bonham K.S."/>
            <person name="Wolfe B.E."/>
            <person name="Dutton R.J."/>
        </authorList>
    </citation>
    <scope>NUCLEOTIDE SEQUENCE [LARGE SCALE GENOMIC DNA]</scope>
    <source>
        <strain evidence="5 7">962_8</strain>
    </source>
</reference>
<dbReference type="GO" id="GO:0016798">
    <property type="term" value="F:hydrolase activity, acting on glycosyl bonds"/>
    <property type="evidence" value="ECO:0007669"/>
    <property type="project" value="UniProtKB-KW"/>
</dbReference>
<accession>A0A2H1K4Y1</accession>
<dbReference type="GO" id="GO:0000272">
    <property type="term" value="P:polysaccharide catabolic process"/>
    <property type="evidence" value="ECO:0007669"/>
    <property type="project" value="UniProtKB-KW"/>
</dbReference>
<gene>
    <name evidence="6" type="ORF">BAUR920_02815</name>
    <name evidence="5" type="ORF">CIK65_17435</name>
</gene>
<dbReference type="InterPro" id="IPR003961">
    <property type="entry name" value="FN3_dom"/>
</dbReference>
<organism evidence="5 7">
    <name type="scientific">Brevibacterium aurantiacum</name>
    <dbReference type="NCBI Taxonomy" id="273384"/>
    <lineage>
        <taxon>Bacteria</taxon>
        <taxon>Bacillati</taxon>
        <taxon>Actinomycetota</taxon>
        <taxon>Actinomycetes</taxon>
        <taxon>Micrococcales</taxon>
        <taxon>Brevibacteriaceae</taxon>
        <taxon>Brevibacterium</taxon>
    </lineage>
</organism>